<dbReference type="InterPro" id="IPR002187">
    <property type="entry name" value="N-reg_PII"/>
</dbReference>
<dbReference type="AlphaFoldDB" id="A0A3N0CAN0"/>
<dbReference type="GO" id="GO:0006808">
    <property type="term" value="P:regulation of nitrogen utilization"/>
    <property type="evidence" value="ECO:0007669"/>
    <property type="project" value="InterPro"/>
</dbReference>
<proteinExistence type="predicted"/>
<reference evidence="1 2" key="1">
    <citation type="submission" date="2018-10" db="EMBL/GenBank/DDBJ databases">
        <title>Genome sequencing of Arthrobacter oryzae TNB02.</title>
        <authorList>
            <person name="Cho Y.-J."/>
            <person name="Cho A."/>
            <person name="Kim O.-S."/>
        </authorList>
    </citation>
    <scope>NUCLEOTIDE SEQUENCE [LARGE SCALE GENOMIC DNA]</scope>
    <source>
        <strain evidence="1 2">TNB02</strain>
    </source>
</reference>
<comment type="caution">
    <text evidence="1">The sequence shown here is derived from an EMBL/GenBank/DDBJ whole genome shotgun (WGS) entry which is preliminary data.</text>
</comment>
<dbReference type="InterPro" id="IPR011322">
    <property type="entry name" value="N-reg_PII-like_a/b"/>
</dbReference>
<dbReference type="InterPro" id="IPR015867">
    <property type="entry name" value="N-reg_PII/ATP_PRibTrfase_C"/>
</dbReference>
<evidence type="ECO:0000313" key="2">
    <source>
        <dbReference type="Proteomes" id="UP000273807"/>
    </source>
</evidence>
<dbReference type="EMBL" id="RBED01000023">
    <property type="protein sequence ID" value="RNL60231.1"/>
    <property type="molecule type" value="Genomic_DNA"/>
</dbReference>
<dbReference type="Proteomes" id="UP000273807">
    <property type="component" value="Unassembled WGS sequence"/>
</dbReference>
<dbReference type="GO" id="GO:0030234">
    <property type="term" value="F:enzyme regulator activity"/>
    <property type="evidence" value="ECO:0007669"/>
    <property type="project" value="InterPro"/>
</dbReference>
<dbReference type="Gene3D" id="3.30.70.120">
    <property type="match status" value="1"/>
</dbReference>
<accession>A0A3N0CAN0</accession>
<organism evidence="1 2">
    <name type="scientific">Arthrobacter oryzae</name>
    <dbReference type="NCBI Taxonomy" id="409290"/>
    <lineage>
        <taxon>Bacteria</taxon>
        <taxon>Bacillati</taxon>
        <taxon>Actinomycetota</taxon>
        <taxon>Actinomycetes</taxon>
        <taxon>Micrococcales</taxon>
        <taxon>Micrococcaceae</taxon>
        <taxon>Arthrobacter</taxon>
    </lineage>
</organism>
<evidence type="ECO:0000313" key="1">
    <source>
        <dbReference type="EMBL" id="RNL60231.1"/>
    </source>
</evidence>
<dbReference type="OrthoDB" id="330665at2"/>
<dbReference type="SUPFAM" id="SSF54913">
    <property type="entry name" value="GlnB-like"/>
    <property type="match status" value="1"/>
</dbReference>
<protein>
    <submittedName>
        <fullName evidence="1">Transcriptional regulator</fullName>
    </submittedName>
</protein>
<dbReference type="RefSeq" id="WP_123253752.1">
    <property type="nucleotide sequence ID" value="NZ_RBED01000023.1"/>
</dbReference>
<name>A0A3N0CAN0_9MICC</name>
<sequence length="100" mass="11272">MQSHTRKLLTVVTEAVLESTLVKDIERMNAHGYTITDARGKGHRGVRSAGWEANSNIRLEVVCDEETAGAIAAYLQEHYYADYAMILFLSDVEVLRPEKF</sequence>
<dbReference type="Pfam" id="PF00543">
    <property type="entry name" value="P-II"/>
    <property type="match status" value="1"/>
</dbReference>
<gene>
    <name evidence="1" type="ORF">D7003_01540</name>
</gene>
<keyword evidence="2" id="KW-1185">Reference proteome</keyword>